<feature type="signal peptide" evidence="6">
    <location>
        <begin position="1"/>
        <end position="21"/>
    </location>
</feature>
<dbReference type="PANTHER" id="PTHR11036:SF17">
    <property type="entry name" value="SEMAPHORIN-4G"/>
    <property type="match status" value="1"/>
</dbReference>
<comment type="subcellular location">
    <subcellularLocation>
        <location evidence="1">Membrane</location>
    </subcellularLocation>
</comment>
<dbReference type="AlphaFoldDB" id="A0AAJ7TXY8"/>
<dbReference type="GO" id="GO:0030215">
    <property type="term" value="F:semaphorin receptor binding"/>
    <property type="evidence" value="ECO:0007669"/>
    <property type="project" value="InterPro"/>
</dbReference>
<gene>
    <name evidence="9 10" type="primary">LOC116950789</name>
</gene>
<protein>
    <submittedName>
        <fullName evidence="9 10">Semaphorin-4D-like</fullName>
    </submittedName>
</protein>
<dbReference type="SMART" id="SM00423">
    <property type="entry name" value="PSI"/>
    <property type="match status" value="1"/>
</dbReference>
<organism evidence="8 10">
    <name type="scientific">Petromyzon marinus</name>
    <name type="common">Sea lamprey</name>
    <dbReference type="NCBI Taxonomy" id="7757"/>
    <lineage>
        <taxon>Eukaryota</taxon>
        <taxon>Metazoa</taxon>
        <taxon>Chordata</taxon>
        <taxon>Craniata</taxon>
        <taxon>Vertebrata</taxon>
        <taxon>Cyclostomata</taxon>
        <taxon>Hyperoartia</taxon>
        <taxon>Petromyzontiformes</taxon>
        <taxon>Petromyzontidae</taxon>
        <taxon>Petromyzon</taxon>
    </lineage>
</organism>
<dbReference type="GO" id="GO:0030335">
    <property type="term" value="P:positive regulation of cell migration"/>
    <property type="evidence" value="ECO:0007669"/>
    <property type="project" value="TreeGrafter"/>
</dbReference>
<dbReference type="GO" id="GO:0005886">
    <property type="term" value="C:plasma membrane"/>
    <property type="evidence" value="ECO:0007669"/>
    <property type="project" value="TreeGrafter"/>
</dbReference>
<dbReference type="Gene3D" id="3.30.1680.10">
    <property type="entry name" value="ligand-binding face of the semaphorins, domain 2"/>
    <property type="match status" value="1"/>
</dbReference>
<dbReference type="GO" id="GO:0001755">
    <property type="term" value="P:neural crest cell migration"/>
    <property type="evidence" value="ECO:0007669"/>
    <property type="project" value="TreeGrafter"/>
</dbReference>
<dbReference type="GO" id="GO:0071526">
    <property type="term" value="P:semaphorin-plexin signaling pathway"/>
    <property type="evidence" value="ECO:0007669"/>
    <property type="project" value="TreeGrafter"/>
</dbReference>
<evidence type="ECO:0000313" key="9">
    <source>
        <dbReference type="RefSeq" id="XP_032824745.1"/>
    </source>
</evidence>
<dbReference type="Pfam" id="PF01403">
    <property type="entry name" value="Sema"/>
    <property type="match status" value="1"/>
</dbReference>
<sequence>MAALSVAAWVVLATAATLVMSHGFSDIEVHPSAQHQQQESRGVERFLKPGLGASVLLLEHERGALFVGARGAVLRLTAANVSLNPSLVIPWEANDASKQDCRSKGRTEDECHNHVRALHLNGSRLLACGTGAFSPLCAHFDPESGHAFGMESGKDKCPYDPAQAFSSVLVDEDLYSATMRDFLGRNPGICRSSASQTLVRTEDSAKFLRNPTFVASEVVEPGEGGGGRHVYFFFTETAMEYDYIFQPRVARVARVCTGDSGGQRVLQKRWTSFVKLRLECSVAELQLPFSILRDVSTLRPAHSGGHGDASDGDTRFYALLSSQWGALPYSAVCEYTLSDVEEAFARPPKRSFTIGPAGSTRTVALSPGTCITPKLRALGIESSQDLPDDYLAWMQDHPRLQETLRPREGLPLLLSRSHAYTRVATATATALDNRTHLVLYLGTRNGSLHKAVRVDGKTHIVSQTQLFAHNESILSIVVSASTGMLYVAASSGVAQLSLHGCAMHGGCERCLLARDPFCAWDTSRSLCTAVRAGDSTRELLQNLTMMESDVGLKCGRRGVPKTGRSMVAAGGSGDVANAADVDGGRRRPLSERPAPGALLVALGALVAASLCVPALTACWCCLRPGGMARRLGKGVSHEPLDQQPRGKGAATNGHAGVIAAAAAAAAGGDSSSSCYDRDANGATVAESSNGVTRVAPLAGEEELL</sequence>
<evidence type="ECO:0000256" key="6">
    <source>
        <dbReference type="SAM" id="SignalP"/>
    </source>
</evidence>
<keyword evidence="6" id="KW-0732">Signal</keyword>
<dbReference type="Pfam" id="PF01437">
    <property type="entry name" value="PSI"/>
    <property type="match status" value="1"/>
</dbReference>
<dbReference type="SUPFAM" id="SSF101912">
    <property type="entry name" value="Sema domain"/>
    <property type="match status" value="1"/>
</dbReference>
<dbReference type="GO" id="GO:0007411">
    <property type="term" value="P:axon guidance"/>
    <property type="evidence" value="ECO:0007669"/>
    <property type="project" value="TreeGrafter"/>
</dbReference>
<proteinExistence type="predicted"/>
<feature type="chain" id="PRO_5044709405" evidence="6">
    <location>
        <begin position="22"/>
        <end position="704"/>
    </location>
</feature>
<evidence type="ECO:0000256" key="4">
    <source>
        <dbReference type="ARBA" id="ARBA00023180"/>
    </source>
</evidence>
<keyword evidence="4" id="KW-0325">Glycoprotein</keyword>
<dbReference type="Gene3D" id="2.130.10.10">
    <property type="entry name" value="YVTN repeat-like/Quinoprotein amine dehydrogenase"/>
    <property type="match status" value="1"/>
</dbReference>
<comment type="caution">
    <text evidence="5">Lacks conserved residue(s) required for the propagation of feature annotation.</text>
</comment>
<reference evidence="9 10" key="1">
    <citation type="submission" date="2025-04" db="UniProtKB">
        <authorList>
            <consortium name="RefSeq"/>
        </authorList>
    </citation>
    <scope>IDENTIFICATION</scope>
    <source>
        <tissue evidence="9 10">Sperm</tissue>
    </source>
</reference>
<evidence type="ECO:0000313" key="8">
    <source>
        <dbReference type="Proteomes" id="UP001318040"/>
    </source>
</evidence>
<evidence type="ECO:0000256" key="2">
    <source>
        <dbReference type="ARBA" id="ARBA00023136"/>
    </source>
</evidence>
<accession>A0AAJ7TXY8</accession>
<dbReference type="PROSITE" id="PS51004">
    <property type="entry name" value="SEMA"/>
    <property type="match status" value="1"/>
</dbReference>
<dbReference type="InterPro" id="IPR036352">
    <property type="entry name" value="Semap_dom_sf"/>
</dbReference>
<keyword evidence="2" id="KW-0472">Membrane</keyword>
<feature type="domain" description="Sema" evidence="7">
    <location>
        <begin position="26"/>
        <end position="498"/>
    </location>
</feature>
<evidence type="ECO:0000313" key="10">
    <source>
        <dbReference type="RefSeq" id="XP_032824748.1"/>
    </source>
</evidence>
<dbReference type="KEGG" id="pmrn:116950789"/>
<dbReference type="PANTHER" id="PTHR11036">
    <property type="entry name" value="SEMAPHORIN"/>
    <property type="match status" value="1"/>
</dbReference>
<evidence type="ECO:0000259" key="7">
    <source>
        <dbReference type="PROSITE" id="PS51004"/>
    </source>
</evidence>
<dbReference type="InterPro" id="IPR027231">
    <property type="entry name" value="Semaphorin"/>
</dbReference>
<evidence type="ECO:0000256" key="3">
    <source>
        <dbReference type="ARBA" id="ARBA00023157"/>
    </source>
</evidence>
<keyword evidence="3" id="KW-1015">Disulfide bond</keyword>
<dbReference type="InterPro" id="IPR015943">
    <property type="entry name" value="WD40/YVTN_repeat-like_dom_sf"/>
</dbReference>
<dbReference type="RefSeq" id="XP_032824748.1">
    <property type="nucleotide sequence ID" value="XM_032968857.1"/>
</dbReference>
<dbReference type="GO" id="GO:0045499">
    <property type="term" value="F:chemorepellent activity"/>
    <property type="evidence" value="ECO:0007669"/>
    <property type="project" value="TreeGrafter"/>
</dbReference>
<name>A0AAJ7TXY8_PETMA</name>
<dbReference type="InterPro" id="IPR001627">
    <property type="entry name" value="Semap_dom"/>
</dbReference>
<dbReference type="InterPro" id="IPR002165">
    <property type="entry name" value="Plexin_repeat"/>
</dbReference>
<dbReference type="RefSeq" id="XP_032824745.1">
    <property type="nucleotide sequence ID" value="XM_032968854.1"/>
</dbReference>
<evidence type="ECO:0000256" key="5">
    <source>
        <dbReference type="PROSITE-ProRule" id="PRU00352"/>
    </source>
</evidence>
<dbReference type="Proteomes" id="UP001318040">
    <property type="component" value="Chromosome 40"/>
</dbReference>
<keyword evidence="8" id="KW-1185">Reference proteome</keyword>
<dbReference type="SUPFAM" id="SSF103575">
    <property type="entry name" value="Plexin repeat"/>
    <property type="match status" value="1"/>
</dbReference>
<dbReference type="SMART" id="SM00630">
    <property type="entry name" value="Sema"/>
    <property type="match status" value="1"/>
</dbReference>
<dbReference type="InterPro" id="IPR016201">
    <property type="entry name" value="PSI"/>
</dbReference>
<evidence type="ECO:0000256" key="1">
    <source>
        <dbReference type="ARBA" id="ARBA00004370"/>
    </source>
</evidence>